<organism evidence="1 2">
    <name type="scientific">Vibrio brasiliensis LMG 20546</name>
    <dbReference type="NCBI Taxonomy" id="945543"/>
    <lineage>
        <taxon>Bacteria</taxon>
        <taxon>Pseudomonadati</taxon>
        <taxon>Pseudomonadota</taxon>
        <taxon>Gammaproteobacteria</taxon>
        <taxon>Vibrionales</taxon>
        <taxon>Vibrionaceae</taxon>
        <taxon>Vibrio</taxon>
        <taxon>Vibrio oreintalis group</taxon>
    </lineage>
</organism>
<gene>
    <name evidence="1" type="ORF">VIBR0546_12712</name>
</gene>
<sequence length="50" mass="5452">MAFHLGAVIDLGGGVFELKPFQFTVSLNKAVSQMYSALTCGEKMKIVEMN</sequence>
<protein>
    <submittedName>
        <fullName evidence="1">Uncharacterized protein</fullName>
    </submittedName>
</protein>
<dbReference type="Proteomes" id="UP000004371">
    <property type="component" value="Unassembled WGS sequence"/>
</dbReference>
<comment type="caution">
    <text evidence="1">The sequence shown here is derived from an EMBL/GenBank/DDBJ whole genome shotgun (WGS) entry which is preliminary data.</text>
</comment>
<reference evidence="1 2" key="1">
    <citation type="journal article" date="2012" name="Int. J. Syst. Evol. Microbiol.">
        <title>Vibrio caribbeanicus sp. nov., isolated from the marine sponge Scleritoderma cyanea.</title>
        <authorList>
            <person name="Hoffmann M."/>
            <person name="Monday S.R."/>
            <person name="Allard M.W."/>
            <person name="Strain E.A."/>
            <person name="Whittaker P."/>
            <person name="Naum M."/>
            <person name="McCarthy P.J."/>
            <person name="Lopez J.V."/>
            <person name="Fischer M."/>
            <person name="Brown E.W."/>
        </authorList>
    </citation>
    <scope>NUCLEOTIDE SEQUENCE [LARGE SCALE GENOMIC DNA]</scope>
    <source>
        <strain evidence="1 2">LMG 20546</strain>
    </source>
</reference>
<proteinExistence type="predicted"/>
<dbReference type="AlphaFoldDB" id="E8LP37"/>
<evidence type="ECO:0000313" key="2">
    <source>
        <dbReference type="Proteomes" id="UP000004371"/>
    </source>
</evidence>
<evidence type="ECO:0000313" key="1">
    <source>
        <dbReference type="EMBL" id="EGA67499.1"/>
    </source>
</evidence>
<name>E8LP37_9VIBR</name>
<dbReference type="EMBL" id="AEVS01000008">
    <property type="protein sequence ID" value="EGA67499.1"/>
    <property type="molecule type" value="Genomic_DNA"/>
</dbReference>
<keyword evidence="2" id="KW-1185">Reference proteome</keyword>
<accession>E8LP37</accession>